<dbReference type="InterPro" id="IPR046335">
    <property type="entry name" value="LacI/GalR-like_sensor"/>
</dbReference>
<dbReference type="PROSITE" id="PS50932">
    <property type="entry name" value="HTH_LACI_2"/>
    <property type="match status" value="1"/>
</dbReference>
<dbReference type="GO" id="GO:0000976">
    <property type="term" value="F:transcription cis-regulatory region binding"/>
    <property type="evidence" value="ECO:0007669"/>
    <property type="project" value="TreeGrafter"/>
</dbReference>
<dbReference type="InterPro" id="IPR000843">
    <property type="entry name" value="HTH_LacI"/>
</dbReference>
<organism evidence="5 6">
    <name type="scientific">Pontixanthobacter luteolus</name>
    <dbReference type="NCBI Taxonomy" id="295089"/>
    <lineage>
        <taxon>Bacteria</taxon>
        <taxon>Pseudomonadati</taxon>
        <taxon>Pseudomonadota</taxon>
        <taxon>Alphaproteobacteria</taxon>
        <taxon>Sphingomonadales</taxon>
        <taxon>Erythrobacteraceae</taxon>
        <taxon>Pontixanthobacter</taxon>
    </lineage>
</organism>
<keyword evidence="2 5" id="KW-0238">DNA-binding</keyword>
<dbReference type="Pfam" id="PF00356">
    <property type="entry name" value="LacI"/>
    <property type="match status" value="1"/>
</dbReference>
<protein>
    <submittedName>
        <fullName evidence="5">LacI family DNA-binding transcriptional regulator</fullName>
    </submittedName>
</protein>
<evidence type="ECO:0000256" key="1">
    <source>
        <dbReference type="ARBA" id="ARBA00023015"/>
    </source>
</evidence>
<comment type="caution">
    <text evidence="5">The sequence shown here is derived from an EMBL/GenBank/DDBJ whole genome shotgun (WGS) entry which is preliminary data.</text>
</comment>
<evidence type="ECO:0000259" key="4">
    <source>
        <dbReference type="PROSITE" id="PS50932"/>
    </source>
</evidence>
<dbReference type="InterPro" id="IPR010982">
    <property type="entry name" value="Lambda_DNA-bd_dom_sf"/>
</dbReference>
<dbReference type="InterPro" id="IPR028082">
    <property type="entry name" value="Peripla_BP_I"/>
</dbReference>
<dbReference type="GO" id="GO:0003700">
    <property type="term" value="F:DNA-binding transcription factor activity"/>
    <property type="evidence" value="ECO:0007669"/>
    <property type="project" value="TreeGrafter"/>
</dbReference>
<sequence length="341" mass="36853">MTRTASRHRVTSFDVAEKAGVSQSTVSRALAGSSAITEPTRAKVMQAAEELGYVVDERAARLRRGKTGTIAVVVIGRPDEAASDVNPFYFSLLGSVCAAAAAQGYETLVSFQSEAEQIFGRYEERGQADAVIVIGTTINEAAWEYFHDLAGDGRAVAFWGSPFDDLEWVRSDNYEGGMLATRELINAGCRKIVHIGAIDSPQQQFRERHEGYLAAMKESGLEPVLQSVDDTLEREDQGRRAASLLADSDTEFDALFIACDSIALGALDELNDRGISVPGDCSLIGFDGIRAGQHSNPPLTSIEPDFDVAGAMLVRTALGEDQAAERRVPVRLVHRSSVRRG</sequence>
<dbReference type="OrthoDB" id="8433438at2"/>
<evidence type="ECO:0000256" key="2">
    <source>
        <dbReference type="ARBA" id="ARBA00023125"/>
    </source>
</evidence>
<dbReference type="Proteomes" id="UP000471435">
    <property type="component" value="Unassembled WGS sequence"/>
</dbReference>
<dbReference type="Gene3D" id="1.10.260.40">
    <property type="entry name" value="lambda repressor-like DNA-binding domains"/>
    <property type="match status" value="1"/>
</dbReference>
<dbReference type="PANTHER" id="PTHR30146:SF120">
    <property type="entry name" value="ALANINE RACEMASE"/>
    <property type="match status" value="1"/>
</dbReference>
<keyword evidence="1" id="KW-0805">Transcription regulation</keyword>
<dbReference type="RefSeq" id="WP_160729103.1">
    <property type="nucleotide sequence ID" value="NZ_WTYP01000001.1"/>
</dbReference>
<evidence type="ECO:0000256" key="3">
    <source>
        <dbReference type="ARBA" id="ARBA00023163"/>
    </source>
</evidence>
<dbReference type="CDD" id="cd01392">
    <property type="entry name" value="HTH_LacI"/>
    <property type="match status" value="1"/>
</dbReference>
<accession>A0A6I4V1I2</accession>
<keyword evidence="6" id="KW-1185">Reference proteome</keyword>
<dbReference type="Pfam" id="PF13377">
    <property type="entry name" value="Peripla_BP_3"/>
    <property type="match status" value="1"/>
</dbReference>
<dbReference type="EMBL" id="WTYP01000001">
    <property type="protein sequence ID" value="MXP45792.1"/>
    <property type="molecule type" value="Genomic_DNA"/>
</dbReference>
<dbReference type="AlphaFoldDB" id="A0A6I4V1I2"/>
<name>A0A6I4V1I2_9SPHN</name>
<gene>
    <name evidence="5" type="ORF">GRI43_00100</name>
</gene>
<dbReference type="SMART" id="SM00354">
    <property type="entry name" value="HTH_LACI"/>
    <property type="match status" value="1"/>
</dbReference>
<evidence type="ECO:0000313" key="5">
    <source>
        <dbReference type="EMBL" id="MXP45792.1"/>
    </source>
</evidence>
<dbReference type="Gene3D" id="3.40.50.2300">
    <property type="match status" value="2"/>
</dbReference>
<dbReference type="PANTHER" id="PTHR30146">
    <property type="entry name" value="LACI-RELATED TRANSCRIPTIONAL REPRESSOR"/>
    <property type="match status" value="1"/>
</dbReference>
<reference evidence="5 6" key="1">
    <citation type="submission" date="2019-12" db="EMBL/GenBank/DDBJ databases">
        <title>Genomic-based taxomic classification of the family Erythrobacteraceae.</title>
        <authorList>
            <person name="Xu L."/>
        </authorList>
    </citation>
    <scope>NUCLEOTIDE SEQUENCE [LARGE SCALE GENOMIC DNA]</scope>
    <source>
        <strain evidence="5 6">SW-109</strain>
    </source>
</reference>
<evidence type="ECO:0000313" key="6">
    <source>
        <dbReference type="Proteomes" id="UP000471435"/>
    </source>
</evidence>
<dbReference type="SUPFAM" id="SSF47413">
    <property type="entry name" value="lambda repressor-like DNA-binding domains"/>
    <property type="match status" value="1"/>
</dbReference>
<proteinExistence type="predicted"/>
<keyword evidence="3" id="KW-0804">Transcription</keyword>
<feature type="domain" description="HTH lacI-type" evidence="4">
    <location>
        <begin position="10"/>
        <end position="64"/>
    </location>
</feature>
<dbReference type="SUPFAM" id="SSF53822">
    <property type="entry name" value="Periplasmic binding protein-like I"/>
    <property type="match status" value="1"/>
</dbReference>